<proteinExistence type="predicted"/>
<dbReference type="AlphaFoldDB" id="A0A837CKA5"/>
<dbReference type="GO" id="GO:0006950">
    <property type="term" value="P:response to stress"/>
    <property type="evidence" value="ECO:0007669"/>
    <property type="project" value="TreeGrafter"/>
</dbReference>
<dbReference type="InterPro" id="IPR036388">
    <property type="entry name" value="WH-like_DNA-bd_sf"/>
</dbReference>
<reference evidence="3 4" key="1">
    <citation type="journal article" date="2014" name="BMC Genomics">
        <title>Comparative genomics of Bradyrhizobium japonicum CPAC 15 and Bradyrhizobium diazoefficiens CPAC 7: elite model strains for understanding symbiotic performance with soybean.</title>
        <authorList>
            <person name="Siqueira A.F."/>
            <person name="Ormeno-Orrillo E."/>
            <person name="Souza R.C."/>
            <person name="Rodrigues E.P."/>
            <person name="Almeida L.G."/>
            <person name="Barcellos F.G."/>
            <person name="Batista J.S."/>
            <person name="Nakatami A.S."/>
            <person name="Martinez-Romero E."/>
            <person name="Vasconcelos A.T."/>
            <person name="Hungria M."/>
        </authorList>
    </citation>
    <scope>NUCLEOTIDE SEQUENCE [LARGE SCALE GENOMIC DNA]</scope>
    <source>
        <strain evidence="3 4">SEMIA 5080</strain>
    </source>
</reference>
<dbReference type="SMART" id="SM00347">
    <property type="entry name" value="HTH_MARR"/>
    <property type="match status" value="1"/>
</dbReference>
<evidence type="ECO:0000259" key="2">
    <source>
        <dbReference type="PROSITE" id="PS50995"/>
    </source>
</evidence>
<dbReference type="Pfam" id="PF12802">
    <property type="entry name" value="MarR_2"/>
    <property type="match status" value="1"/>
</dbReference>
<sequence length="225" mass="24713">MHRQGATPRGFSIPVRCDRLGVRIPDHRADAAAPACERWSSMEPEKAGVRKRSPKGASRRAQVAKPARSASRAAPAGKPARPKLLASDDLSRSLGYRIRRAQLWVFRDVSRRLAAFDISPAQFSVLSVIEANPGVNQLAIAQSLSIERAGLGRLVDHLERRGLVQRSASAVNRRYYVLYVTQTGAALLGRLRPSIAESEKTLAAKIGPRAYKELQRALSIFLQDT</sequence>
<dbReference type="PANTHER" id="PTHR33164:SF89">
    <property type="entry name" value="MARR FAMILY REGULATORY PROTEIN"/>
    <property type="match status" value="1"/>
</dbReference>
<gene>
    <name evidence="3" type="ORF">BJA5080_04483</name>
</gene>
<dbReference type="InterPro" id="IPR039422">
    <property type="entry name" value="MarR/SlyA-like"/>
</dbReference>
<dbReference type="Proteomes" id="UP000024900">
    <property type="component" value="Unassembled WGS sequence"/>
</dbReference>
<dbReference type="GO" id="GO:0003700">
    <property type="term" value="F:DNA-binding transcription factor activity"/>
    <property type="evidence" value="ECO:0007669"/>
    <property type="project" value="InterPro"/>
</dbReference>
<evidence type="ECO:0000313" key="4">
    <source>
        <dbReference type="Proteomes" id="UP000024900"/>
    </source>
</evidence>
<accession>A0A837CKA5</accession>
<evidence type="ECO:0000256" key="1">
    <source>
        <dbReference type="SAM" id="MobiDB-lite"/>
    </source>
</evidence>
<comment type="caution">
    <text evidence="3">The sequence shown here is derived from an EMBL/GenBank/DDBJ whole genome shotgun (WGS) entry which is preliminary data.</text>
</comment>
<dbReference type="EMBL" id="ADOU02000004">
    <property type="protein sequence ID" value="KGJ69754.1"/>
    <property type="molecule type" value="Genomic_DNA"/>
</dbReference>
<dbReference type="Gene3D" id="1.10.10.10">
    <property type="entry name" value="Winged helix-like DNA-binding domain superfamily/Winged helix DNA-binding domain"/>
    <property type="match status" value="1"/>
</dbReference>
<feature type="region of interest" description="Disordered" evidence="1">
    <location>
        <begin position="29"/>
        <end position="84"/>
    </location>
</feature>
<feature type="compositionally biased region" description="Low complexity" evidence="1">
    <location>
        <begin position="64"/>
        <end position="84"/>
    </location>
</feature>
<organism evidence="3 4">
    <name type="scientific">Bradyrhizobium diazoefficiens SEMIA 5080</name>
    <dbReference type="NCBI Taxonomy" id="754504"/>
    <lineage>
        <taxon>Bacteria</taxon>
        <taxon>Pseudomonadati</taxon>
        <taxon>Pseudomonadota</taxon>
        <taxon>Alphaproteobacteria</taxon>
        <taxon>Hyphomicrobiales</taxon>
        <taxon>Nitrobacteraceae</taxon>
        <taxon>Bradyrhizobium</taxon>
    </lineage>
</organism>
<evidence type="ECO:0000313" key="3">
    <source>
        <dbReference type="EMBL" id="KGJ69754.1"/>
    </source>
</evidence>
<dbReference type="InterPro" id="IPR000835">
    <property type="entry name" value="HTH_MarR-typ"/>
</dbReference>
<name>A0A837CKA5_9BRAD</name>
<dbReference type="PROSITE" id="PS50995">
    <property type="entry name" value="HTH_MARR_2"/>
    <property type="match status" value="1"/>
</dbReference>
<protein>
    <submittedName>
        <fullName evidence="3">Putative transcriptional regulatory protein</fullName>
    </submittedName>
</protein>
<dbReference type="InterPro" id="IPR036390">
    <property type="entry name" value="WH_DNA-bd_sf"/>
</dbReference>
<feature type="domain" description="HTH marR-type" evidence="2">
    <location>
        <begin position="87"/>
        <end position="223"/>
    </location>
</feature>
<feature type="compositionally biased region" description="Basic residues" evidence="1">
    <location>
        <begin position="49"/>
        <end position="58"/>
    </location>
</feature>
<dbReference type="PRINTS" id="PR00598">
    <property type="entry name" value="HTHMARR"/>
</dbReference>
<dbReference type="PANTHER" id="PTHR33164">
    <property type="entry name" value="TRANSCRIPTIONAL REGULATOR, MARR FAMILY"/>
    <property type="match status" value="1"/>
</dbReference>
<dbReference type="SUPFAM" id="SSF46785">
    <property type="entry name" value="Winged helix' DNA-binding domain"/>
    <property type="match status" value="1"/>
</dbReference>